<dbReference type="EMBL" id="FNQN01000003">
    <property type="protein sequence ID" value="SEA08852.1"/>
    <property type="molecule type" value="Genomic_DNA"/>
</dbReference>
<feature type="transmembrane region" description="Helical" evidence="9">
    <location>
        <begin position="97"/>
        <end position="117"/>
    </location>
</feature>
<evidence type="ECO:0000256" key="5">
    <source>
        <dbReference type="ARBA" id="ARBA00022692"/>
    </source>
</evidence>
<evidence type="ECO:0000256" key="2">
    <source>
        <dbReference type="ARBA" id="ARBA00022448"/>
    </source>
</evidence>
<reference evidence="11 12" key="1">
    <citation type="submission" date="2016-10" db="EMBL/GenBank/DDBJ databases">
        <authorList>
            <person name="de Groot N.N."/>
        </authorList>
    </citation>
    <scope>NUCLEOTIDE SEQUENCE [LARGE SCALE GENOMIC DNA]</scope>
    <source>
        <strain evidence="11 12">DSM 7343</strain>
    </source>
</reference>
<dbReference type="Pfam" id="PF04290">
    <property type="entry name" value="DctQ"/>
    <property type="match status" value="1"/>
</dbReference>
<sequence>MRIILKIDALAVKVQNLLLTKLFILMILVMLTQVFCRYFLEMPLAWSEEVSRYMFIVVSYLGATIALAESSHIEINVTHVIFEKYIKSKDKIIKVELILDTIKCFITLMITMLITYYCSIYAFEDYKFEQVSTALGFPLYFISGFIFISMVLMSFHSLVQFIGNINEMKAPKSA</sequence>
<dbReference type="OrthoDB" id="5454104at2"/>
<evidence type="ECO:0000256" key="6">
    <source>
        <dbReference type="ARBA" id="ARBA00022989"/>
    </source>
</evidence>
<keyword evidence="12" id="KW-1185">Reference proteome</keyword>
<keyword evidence="5 9" id="KW-0812">Transmembrane</keyword>
<keyword evidence="2" id="KW-0813">Transport</keyword>
<feature type="transmembrane region" description="Helical" evidence="9">
    <location>
        <begin position="21"/>
        <end position="40"/>
    </location>
</feature>
<dbReference type="Proteomes" id="UP000199409">
    <property type="component" value="Unassembled WGS sequence"/>
</dbReference>
<accession>A0A1H3YD49</accession>
<keyword evidence="6 9" id="KW-1133">Transmembrane helix</keyword>
<evidence type="ECO:0000256" key="8">
    <source>
        <dbReference type="ARBA" id="ARBA00038436"/>
    </source>
</evidence>
<protein>
    <submittedName>
        <fullName evidence="11">TRAP-type C4-dicarboxylate transport system, small permease component</fullName>
    </submittedName>
</protein>
<dbReference type="AlphaFoldDB" id="A0A1H3YD49"/>
<feature type="transmembrane region" description="Helical" evidence="9">
    <location>
        <begin position="52"/>
        <end position="68"/>
    </location>
</feature>
<evidence type="ECO:0000259" key="10">
    <source>
        <dbReference type="Pfam" id="PF04290"/>
    </source>
</evidence>
<evidence type="ECO:0000256" key="9">
    <source>
        <dbReference type="SAM" id="Phobius"/>
    </source>
</evidence>
<keyword evidence="3" id="KW-1003">Cell membrane</keyword>
<dbReference type="GO" id="GO:0005886">
    <property type="term" value="C:plasma membrane"/>
    <property type="evidence" value="ECO:0007669"/>
    <property type="project" value="UniProtKB-SubCell"/>
</dbReference>
<dbReference type="InterPro" id="IPR055348">
    <property type="entry name" value="DctQ"/>
</dbReference>
<proteinExistence type="inferred from homology"/>
<dbReference type="PANTHER" id="PTHR35011">
    <property type="entry name" value="2,3-DIKETO-L-GULONATE TRAP TRANSPORTER SMALL PERMEASE PROTEIN YIAM"/>
    <property type="match status" value="1"/>
</dbReference>
<keyword evidence="7 9" id="KW-0472">Membrane</keyword>
<dbReference type="STRING" id="37625.SAMN05660420_01167"/>
<evidence type="ECO:0000313" key="12">
    <source>
        <dbReference type="Proteomes" id="UP000199409"/>
    </source>
</evidence>
<gene>
    <name evidence="11" type="ORF">SAMN05660420_01167</name>
</gene>
<keyword evidence="4" id="KW-0997">Cell inner membrane</keyword>
<comment type="subcellular location">
    <subcellularLocation>
        <location evidence="1">Cell inner membrane</location>
        <topology evidence="1">Multi-pass membrane protein</topology>
    </subcellularLocation>
</comment>
<dbReference type="InterPro" id="IPR007387">
    <property type="entry name" value="TRAP_DctQ"/>
</dbReference>
<dbReference type="RefSeq" id="WP_092345678.1">
    <property type="nucleotide sequence ID" value="NZ_FNQN01000003.1"/>
</dbReference>
<evidence type="ECO:0000313" key="11">
    <source>
        <dbReference type="EMBL" id="SEA08852.1"/>
    </source>
</evidence>
<name>A0A1H3YD49_9BACT</name>
<organism evidence="11 12">
    <name type="scientific">Desulfuromusa kysingii</name>
    <dbReference type="NCBI Taxonomy" id="37625"/>
    <lineage>
        <taxon>Bacteria</taxon>
        <taxon>Pseudomonadati</taxon>
        <taxon>Thermodesulfobacteriota</taxon>
        <taxon>Desulfuromonadia</taxon>
        <taxon>Desulfuromonadales</taxon>
        <taxon>Geopsychrobacteraceae</taxon>
        <taxon>Desulfuromusa</taxon>
    </lineage>
</organism>
<evidence type="ECO:0000256" key="1">
    <source>
        <dbReference type="ARBA" id="ARBA00004429"/>
    </source>
</evidence>
<comment type="similarity">
    <text evidence="8">Belongs to the TRAP transporter small permease family.</text>
</comment>
<evidence type="ECO:0000256" key="7">
    <source>
        <dbReference type="ARBA" id="ARBA00023136"/>
    </source>
</evidence>
<evidence type="ECO:0000256" key="4">
    <source>
        <dbReference type="ARBA" id="ARBA00022519"/>
    </source>
</evidence>
<feature type="domain" description="Tripartite ATP-independent periplasmic transporters DctQ component" evidence="10">
    <location>
        <begin position="26"/>
        <end position="164"/>
    </location>
</feature>
<feature type="transmembrane region" description="Helical" evidence="9">
    <location>
        <begin position="137"/>
        <end position="159"/>
    </location>
</feature>
<evidence type="ECO:0000256" key="3">
    <source>
        <dbReference type="ARBA" id="ARBA00022475"/>
    </source>
</evidence>